<dbReference type="Proteomes" id="UP001201163">
    <property type="component" value="Unassembled WGS sequence"/>
</dbReference>
<dbReference type="EMBL" id="JAKELL010000011">
    <property type="protein sequence ID" value="KAH8995599.1"/>
    <property type="molecule type" value="Genomic_DNA"/>
</dbReference>
<reference evidence="1" key="1">
    <citation type="submission" date="2022-01" db="EMBL/GenBank/DDBJ databases">
        <title>Comparative genomics reveals a dynamic genome evolution in the ectomycorrhizal milk-cap (Lactarius) mushrooms.</title>
        <authorList>
            <consortium name="DOE Joint Genome Institute"/>
            <person name="Lebreton A."/>
            <person name="Tang N."/>
            <person name="Kuo A."/>
            <person name="LaButti K."/>
            <person name="Drula E."/>
            <person name="Barry K."/>
            <person name="Clum A."/>
            <person name="Lipzen A."/>
            <person name="Mousain D."/>
            <person name="Ng V."/>
            <person name="Wang R."/>
            <person name="Wang X."/>
            <person name="Dai Y."/>
            <person name="Henrissat B."/>
            <person name="Grigoriev I.V."/>
            <person name="Guerin-Laguette A."/>
            <person name="Yu F."/>
            <person name="Martin F.M."/>
        </authorList>
    </citation>
    <scope>NUCLEOTIDE SEQUENCE</scope>
    <source>
        <strain evidence="1">QP</strain>
    </source>
</reference>
<protein>
    <submittedName>
        <fullName evidence="1">Uncharacterized protein</fullName>
    </submittedName>
</protein>
<keyword evidence="2" id="KW-1185">Reference proteome</keyword>
<accession>A0AAD4QFG0</accession>
<evidence type="ECO:0000313" key="2">
    <source>
        <dbReference type="Proteomes" id="UP001201163"/>
    </source>
</evidence>
<dbReference type="AlphaFoldDB" id="A0AAD4QFG0"/>
<evidence type="ECO:0000313" key="1">
    <source>
        <dbReference type="EMBL" id="KAH8995599.1"/>
    </source>
</evidence>
<comment type="caution">
    <text evidence="1">The sequence shown here is derived from an EMBL/GenBank/DDBJ whole genome shotgun (WGS) entry which is preliminary data.</text>
</comment>
<name>A0AAD4QFG0_9AGAM</name>
<gene>
    <name evidence="1" type="ORF">EDB92DRAFT_1794344</name>
</gene>
<organism evidence="1 2">
    <name type="scientific">Lactarius akahatsu</name>
    <dbReference type="NCBI Taxonomy" id="416441"/>
    <lineage>
        <taxon>Eukaryota</taxon>
        <taxon>Fungi</taxon>
        <taxon>Dikarya</taxon>
        <taxon>Basidiomycota</taxon>
        <taxon>Agaricomycotina</taxon>
        <taxon>Agaricomycetes</taxon>
        <taxon>Russulales</taxon>
        <taxon>Russulaceae</taxon>
        <taxon>Lactarius</taxon>
    </lineage>
</organism>
<sequence length="183" mass="21165">MRCFAHTINISAKAVLRQFDIPKKRDGEELDEVGRALADLAEGLDLEEHMEQETQEMANGNEDDKPLEAWDDFHGGLTREEVRQLDVSVQPMRSMLVKLRKLAFALKNSTTKLLPAWYNTLTSLRLPHRMMPRDVTTHWNSTFDMLVFVIQYRLAIDLMTATRNLGLRKHELVSTEWVVTTEL</sequence>
<proteinExistence type="predicted"/>